<dbReference type="KEGG" id="ala:BFG52_04690"/>
<dbReference type="AlphaFoldDB" id="A0A1B2LY74"/>
<dbReference type="Proteomes" id="UP000093391">
    <property type="component" value="Chromosome"/>
</dbReference>
<sequence>MDNSIELVIDFNKSNNFTDINFMYIFLFMNKSIDSCLNNKPSKVPISARATSNDPNDKFIQNTAAQQNTKFLRYSEMLLTLKKRIPYNVPYSLIVRIVSSK</sequence>
<keyword evidence="2" id="KW-1185">Reference proteome</keyword>
<gene>
    <name evidence="1" type="ORF">BFG52_04690</name>
</gene>
<dbReference type="STRING" id="1789224.BFG52_04690"/>
<dbReference type="EMBL" id="CP016895">
    <property type="protein sequence ID" value="AOA57723.1"/>
    <property type="molecule type" value="Genomic_DNA"/>
</dbReference>
<evidence type="ECO:0000313" key="1">
    <source>
        <dbReference type="EMBL" id="AOA57723.1"/>
    </source>
</evidence>
<accession>A0A1B2LY74</accession>
<evidence type="ECO:0000313" key="2">
    <source>
        <dbReference type="Proteomes" id="UP000093391"/>
    </source>
</evidence>
<name>A0A1B2LY74_9GAMM</name>
<proteinExistence type="predicted"/>
<reference evidence="1 2" key="1">
    <citation type="submission" date="2016-08" db="EMBL/GenBank/DDBJ databases">
        <authorList>
            <person name="Seilhamer J.J."/>
        </authorList>
    </citation>
    <scope>NUCLEOTIDE SEQUENCE [LARGE SCALE GENOMIC DNA]</scope>
    <source>
        <strain evidence="1 2">BRTC-1</strain>
    </source>
</reference>
<protein>
    <submittedName>
        <fullName evidence="1">Uncharacterized protein</fullName>
    </submittedName>
</protein>
<organism evidence="1 2">
    <name type="scientific">Acinetobacter larvae</name>
    <dbReference type="NCBI Taxonomy" id="1789224"/>
    <lineage>
        <taxon>Bacteria</taxon>
        <taxon>Pseudomonadati</taxon>
        <taxon>Pseudomonadota</taxon>
        <taxon>Gammaproteobacteria</taxon>
        <taxon>Moraxellales</taxon>
        <taxon>Moraxellaceae</taxon>
        <taxon>Acinetobacter</taxon>
    </lineage>
</organism>